<name>A0A6I1TWK1_STRMT</name>
<feature type="repeat" description="Cell wall-binding" evidence="4">
    <location>
        <begin position="288"/>
        <end position="307"/>
    </location>
</feature>
<protein>
    <recommendedName>
        <fullName evidence="2">N-acetylmuramoyl-L-alanine amidase</fullName>
        <ecNumber evidence="2">3.5.1.28</ecNumber>
    </recommendedName>
</protein>
<proteinExistence type="predicted"/>
<dbReference type="PROSITE" id="PS50911">
    <property type="entry name" value="CHAP"/>
    <property type="match status" value="1"/>
</dbReference>
<reference evidence="6 7" key="1">
    <citation type="submission" date="2019-10" db="EMBL/GenBank/DDBJ databases">
        <title>Streptococcus mitis of the oral and urogenital tracts.</title>
        <authorList>
            <person name="Price T."/>
            <person name="Mores C.R."/>
            <person name="Putonti C."/>
            <person name="Wolfe A.J."/>
        </authorList>
    </citation>
    <scope>NUCLEOTIDE SEQUENCE [LARGE SCALE GENOMIC DNA]</scope>
    <source>
        <strain evidence="6 7">SM10</strain>
    </source>
</reference>
<evidence type="ECO:0000259" key="5">
    <source>
        <dbReference type="PROSITE" id="PS50911"/>
    </source>
</evidence>
<dbReference type="InterPro" id="IPR003646">
    <property type="entry name" value="SH3-like_bac-type"/>
</dbReference>
<evidence type="ECO:0000256" key="4">
    <source>
        <dbReference type="PROSITE-ProRule" id="PRU00591"/>
    </source>
</evidence>
<feature type="repeat" description="Cell wall-binding" evidence="4">
    <location>
        <begin position="348"/>
        <end position="367"/>
    </location>
</feature>
<dbReference type="Pfam" id="PF05257">
    <property type="entry name" value="CHAP"/>
    <property type="match status" value="1"/>
</dbReference>
<dbReference type="GO" id="GO:0008745">
    <property type="term" value="F:N-acetylmuramoyl-L-alanine amidase activity"/>
    <property type="evidence" value="ECO:0007669"/>
    <property type="project" value="UniProtKB-EC"/>
</dbReference>
<evidence type="ECO:0000256" key="2">
    <source>
        <dbReference type="ARBA" id="ARBA00011901"/>
    </source>
</evidence>
<dbReference type="SUPFAM" id="SSF69360">
    <property type="entry name" value="Cell wall binding repeat"/>
    <property type="match status" value="1"/>
</dbReference>
<dbReference type="Proteomes" id="UP000438885">
    <property type="component" value="Unassembled WGS sequence"/>
</dbReference>
<comment type="catalytic activity">
    <reaction evidence="1">
        <text>Hydrolyzes the link between N-acetylmuramoyl residues and L-amino acid residues in certain cell-wall glycopeptides.</text>
        <dbReference type="EC" id="3.5.1.28"/>
    </reaction>
</comment>
<evidence type="ECO:0000256" key="1">
    <source>
        <dbReference type="ARBA" id="ARBA00001561"/>
    </source>
</evidence>
<dbReference type="AlphaFoldDB" id="A0A6I1TWK1"/>
<dbReference type="Gene3D" id="2.10.270.10">
    <property type="entry name" value="Cholin Binding"/>
    <property type="match status" value="3"/>
</dbReference>
<evidence type="ECO:0000313" key="6">
    <source>
        <dbReference type="EMBL" id="MQQ30327.1"/>
    </source>
</evidence>
<organism evidence="6 7">
    <name type="scientific">Streptococcus mitis</name>
    <dbReference type="NCBI Taxonomy" id="28037"/>
    <lineage>
        <taxon>Bacteria</taxon>
        <taxon>Bacillati</taxon>
        <taxon>Bacillota</taxon>
        <taxon>Bacilli</taxon>
        <taxon>Lactobacillales</taxon>
        <taxon>Streptococcaceae</taxon>
        <taxon>Streptococcus</taxon>
        <taxon>Streptococcus mitis group</taxon>
    </lineage>
</organism>
<dbReference type="Pfam" id="PF19127">
    <property type="entry name" value="Choline_bind_3"/>
    <property type="match status" value="2"/>
</dbReference>
<evidence type="ECO:0000256" key="3">
    <source>
        <dbReference type="ARBA" id="ARBA00022737"/>
    </source>
</evidence>
<dbReference type="RefSeq" id="WP_153224158.1">
    <property type="nucleotide sequence ID" value="NZ_WIJP01000012.1"/>
</dbReference>
<sequence>MKVLPLKVTETTFSFRKSVKKVVPFLVVGLMLAAGDSVYAYSGGNGSIARGDDYPAYYKNGSQEIDKWRMYSRQCTSFAAFRLSNVNGFEIPAAYGNANEWGYRARREGYRVDNTPTIGSIAWSTAGTYGHVAWVSNVVGDQIEIEEYNYGIRESYNKRVVKANTMTGFIHFKDLAGGSVGHSQSSASTGGTHYFKTKSAIKNQPLASATAIDYYYPGENVHYDQILEKDGYKWLSYISYSGNRRYIQLEEVASSQNQPEGSSNNVLTVGWKKINGSWYYFKSDGSKATGWLKDASSWYYLKSSGEMQTGWLKENGLWYYLDSSGVMKTGWYQVSGEWYYLKSSGEMQTGWLKENGVWYYLDGSGAMKTGWYQVSGKWYYSYSSGALAINTTVDGYRVNSDGERV</sequence>
<dbReference type="Pfam" id="PF08460">
    <property type="entry name" value="SH3_5"/>
    <property type="match status" value="1"/>
</dbReference>
<comment type="caution">
    <text evidence="6">The sequence shown here is derived from an EMBL/GenBank/DDBJ whole genome shotgun (WGS) entry which is preliminary data.</text>
</comment>
<dbReference type="PROSITE" id="PS51170">
    <property type="entry name" value="CW"/>
    <property type="match status" value="6"/>
</dbReference>
<accession>A0A6I1TWK1</accession>
<keyword evidence="3" id="KW-0677">Repeat</keyword>
<dbReference type="EMBL" id="WIJP01000012">
    <property type="protein sequence ID" value="MQQ30327.1"/>
    <property type="molecule type" value="Genomic_DNA"/>
</dbReference>
<feature type="repeat" description="Cell wall-binding" evidence="4">
    <location>
        <begin position="368"/>
        <end position="387"/>
    </location>
</feature>
<gene>
    <name evidence="6" type="ORF">GEZ84_08160</name>
</gene>
<feature type="repeat" description="Cell wall-binding" evidence="4">
    <location>
        <begin position="308"/>
        <end position="327"/>
    </location>
</feature>
<dbReference type="SUPFAM" id="SSF54001">
    <property type="entry name" value="Cysteine proteinases"/>
    <property type="match status" value="1"/>
</dbReference>
<evidence type="ECO:0000313" key="7">
    <source>
        <dbReference type="Proteomes" id="UP000438885"/>
    </source>
</evidence>
<feature type="repeat" description="Cell wall-binding" evidence="4">
    <location>
        <begin position="328"/>
        <end position="347"/>
    </location>
</feature>
<dbReference type="InterPro" id="IPR038765">
    <property type="entry name" value="Papain-like_cys_pep_sf"/>
</dbReference>
<dbReference type="EC" id="3.5.1.28" evidence="2"/>
<dbReference type="Gene3D" id="3.90.1720.10">
    <property type="entry name" value="endopeptidase domain like (from Nostoc punctiforme)"/>
    <property type="match status" value="1"/>
</dbReference>
<feature type="repeat" description="Cell wall-binding" evidence="4">
    <location>
        <begin position="268"/>
        <end position="287"/>
    </location>
</feature>
<dbReference type="InterPro" id="IPR018337">
    <property type="entry name" value="Cell_wall/Cho-bd_repeat"/>
</dbReference>
<dbReference type="Gene3D" id="2.30.30.40">
    <property type="entry name" value="SH3 Domains"/>
    <property type="match status" value="1"/>
</dbReference>
<feature type="domain" description="Peptidase C51" evidence="5">
    <location>
        <begin position="50"/>
        <end position="171"/>
    </location>
</feature>
<dbReference type="Pfam" id="PF01473">
    <property type="entry name" value="Choline_bind_1"/>
    <property type="match status" value="1"/>
</dbReference>
<dbReference type="InterPro" id="IPR007921">
    <property type="entry name" value="CHAP_dom"/>
</dbReference>